<accession>A6K0U3</accession>
<dbReference type="EMBL" id="CH474011">
    <property type="protein sequence ID" value="EDL88125.1"/>
    <property type="molecule type" value="Genomic_DNA"/>
</dbReference>
<sequence length="19" mass="2259">MYPDLKPQNFGGSMWGFPW</sequence>
<dbReference type="Proteomes" id="UP000234681">
    <property type="component" value="Chromosome 4"/>
</dbReference>
<evidence type="ECO:0000313" key="1">
    <source>
        <dbReference type="EMBL" id="EDL88125.1"/>
    </source>
</evidence>
<reference evidence="1 2" key="1">
    <citation type="submission" date="2005-09" db="EMBL/GenBank/DDBJ databases">
        <authorList>
            <person name="Mural R.J."/>
            <person name="Li P.W."/>
            <person name="Adams M.D."/>
            <person name="Amanatides P.G."/>
            <person name="Baden-Tillson H."/>
            <person name="Barnstead M."/>
            <person name="Chin S.H."/>
            <person name="Dew I."/>
            <person name="Evans C.A."/>
            <person name="Ferriera S."/>
            <person name="Flanigan M."/>
            <person name="Fosler C."/>
            <person name="Glodek A."/>
            <person name="Gu Z."/>
            <person name="Holt R.A."/>
            <person name="Jennings D."/>
            <person name="Kraft C.L."/>
            <person name="Lu F."/>
            <person name="Nguyen T."/>
            <person name="Nusskern D.R."/>
            <person name="Pfannkoch C.M."/>
            <person name="Sitter C."/>
            <person name="Sutton G.G."/>
            <person name="Venter J.C."/>
            <person name="Wang Z."/>
            <person name="Woodage T."/>
            <person name="Zheng X.H."/>
            <person name="Zhong F."/>
        </authorList>
    </citation>
    <scope>NUCLEOTIDE SEQUENCE [LARGE SCALE GENOMIC DNA]</scope>
    <source>
        <strain>BN</strain>
        <strain evidence="2">Sprague-Dawley</strain>
    </source>
</reference>
<organism evidence="1 2">
    <name type="scientific">Rattus norvegicus</name>
    <name type="common">Rat</name>
    <dbReference type="NCBI Taxonomy" id="10116"/>
    <lineage>
        <taxon>Eukaryota</taxon>
        <taxon>Metazoa</taxon>
        <taxon>Chordata</taxon>
        <taxon>Craniata</taxon>
        <taxon>Vertebrata</taxon>
        <taxon>Euteleostomi</taxon>
        <taxon>Mammalia</taxon>
        <taxon>Eutheria</taxon>
        <taxon>Euarchontoglires</taxon>
        <taxon>Glires</taxon>
        <taxon>Rodentia</taxon>
        <taxon>Myomorpha</taxon>
        <taxon>Muroidea</taxon>
        <taxon>Muridae</taxon>
        <taxon>Murinae</taxon>
        <taxon>Rattus</taxon>
    </lineage>
</organism>
<name>A6K0U3_RAT</name>
<dbReference type="AlphaFoldDB" id="A6K0U3"/>
<gene>
    <name evidence="1" type="ORF">rCG_52316</name>
</gene>
<proteinExistence type="predicted"/>
<protein>
    <submittedName>
        <fullName evidence="1">RCG52316</fullName>
    </submittedName>
</protein>
<evidence type="ECO:0000313" key="2">
    <source>
        <dbReference type="Proteomes" id="UP000234681"/>
    </source>
</evidence>